<dbReference type="SUPFAM" id="SSF49348">
    <property type="entry name" value="Clathrin adaptor appendage domain"/>
    <property type="match status" value="1"/>
</dbReference>
<dbReference type="FunFam" id="1.25.10.10:FF:000030">
    <property type="entry name" value="AP-1 complex subunit gamma"/>
    <property type="match status" value="1"/>
</dbReference>
<dbReference type="Proteomes" id="UP000681967">
    <property type="component" value="Unassembled WGS sequence"/>
</dbReference>
<evidence type="ECO:0000256" key="7">
    <source>
        <dbReference type="ARBA" id="ARBA00023136"/>
    </source>
</evidence>
<dbReference type="InterPro" id="IPR016024">
    <property type="entry name" value="ARM-type_fold"/>
</dbReference>
<comment type="subcellular location">
    <subcellularLocation>
        <location evidence="1">Cytoplasmic vesicle membrane</location>
    </subcellularLocation>
    <subcellularLocation>
        <location evidence="9">Endomembrane system</location>
        <topology evidence="9">Peripheral membrane protein</topology>
        <orientation evidence="9">Cytoplasmic side</orientation>
    </subcellularLocation>
    <subcellularLocation>
        <location evidence="2">Golgi apparatus</location>
    </subcellularLocation>
</comment>
<dbReference type="PIRSF" id="PIRSF037094">
    <property type="entry name" value="AP1_complex_gamma"/>
    <property type="match status" value="1"/>
</dbReference>
<gene>
    <name evidence="13" type="ORF">BYL167_LOCUS11997</name>
</gene>
<dbReference type="PANTHER" id="PTHR22780">
    <property type="entry name" value="ADAPTIN, ALPHA/GAMMA/EPSILON"/>
    <property type="match status" value="1"/>
</dbReference>
<evidence type="ECO:0000256" key="3">
    <source>
        <dbReference type="ARBA" id="ARBA00006613"/>
    </source>
</evidence>
<evidence type="ECO:0000313" key="13">
    <source>
        <dbReference type="EMBL" id="CAF3969480.1"/>
    </source>
</evidence>
<sequence>MKFPDLSMSNPVRLRDLIRQIRSAKTAAEERAVVQKECAYIRDSFRDEDNTWRCRNVAKLLYVSLLGYPAHFGQLECFKLIASTRFTDKRIGYLGAMLLLDERQDIHVLITNSLKNDLNHSNQYITGLALCALGTICSPEMSRDLGGEVERLMKSTNPYLKKKAVLCAVRIIRKVPEQYDVFQNSVRSLLTEKNHGVLLTAMTLANEMCQQNAQALHSFRKLVPNLVRILKTLIMSGYSPEHDVAGISDPFLQIYLLRLLRVLGRNDNEASETMNDILAQVSTNTENSKNVGNAILYETVLTIMDIKSESGLRVLAVNILGRFLINNDKNIRYVALNTLLRVVHADHNAVQRHRATVVECLKDADVSIKRRAMELCFALINSNNIRTMTNEMLEFLGTCEIEFKADCTSNMFLAMERRIQSIMTYYACNMNLELQTRAVEYTSLFTKHNPIRSSIVERMPVLISNITASANNTEQQEQVDNQEENVSDNAQTNHVPQNEPVINLLELLDEPIQTNGSLHPHEQQPTLSSTLYPLTDFIFGNDLSNTHSSTIPPMIALDRNGLRILFTFERDGTILTIHSKTTNSTQYPITNFIFKAAVPKTFVIELHPPNSTTVPAHNSGDIYQIIKISNPHQEKLRMKIKLNYSANNSPMTDEVELNAFPEQCYN</sequence>
<accession>A0A8S2N025</accession>
<dbReference type="AlphaFoldDB" id="A0A8S2N025"/>
<evidence type="ECO:0000256" key="8">
    <source>
        <dbReference type="ARBA" id="ARBA00023329"/>
    </source>
</evidence>
<feature type="domain" description="GAE" evidence="12">
    <location>
        <begin position="549"/>
        <end position="661"/>
    </location>
</feature>
<name>A0A8S2N025_9BILA</name>
<dbReference type="InterPro" id="IPR050840">
    <property type="entry name" value="Adaptor_Complx_Large_Subunit"/>
</dbReference>
<dbReference type="Pfam" id="PF01602">
    <property type="entry name" value="Adaptin_N"/>
    <property type="match status" value="1"/>
</dbReference>
<dbReference type="SMART" id="SM00809">
    <property type="entry name" value="Alpha_adaptinC2"/>
    <property type="match status" value="1"/>
</dbReference>
<keyword evidence="5 10" id="KW-0653">Protein transport</keyword>
<dbReference type="Gene3D" id="2.60.40.1230">
    <property type="match status" value="1"/>
</dbReference>
<dbReference type="PROSITE" id="PS50180">
    <property type="entry name" value="GAE"/>
    <property type="match status" value="1"/>
</dbReference>
<dbReference type="GO" id="GO:0016192">
    <property type="term" value="P:vesicle-mediated transport"/>
    <property type="evidence" value="ECO:0007669"/>
    <property type="project" value="InterPro"/>
</dbReference>
<feature type="region of interest" description="Disordered" evidence="11">
    <location>
        <begin position="472"/>
        <end position="494"/>
    </location>
</feature>
<evidence type="ECO:0000256" key="4">
    <source>
        <dbReference type="ARBA" id="ARBA00022448"/>
    </source>
</evidence>
<dbReference type="SUPFAM" id="SSF48371">
    <property type="entry name" value="ARM repeat"/>
    <property type="match status" value="1"/>
</dbReference>
<keyword evidence="8 10" id="KW-0968">Cytoplasmic vesicle</keyword>
<evidence type="ECO:0000256" key="9">
    <source>
        <dbReference type="ARBA" id="ARBA00029433"/>
    </source>
</evidence>
<dbReference type="InterPro" id="IPR017107">
    <property type="entry name" value="AP1_complex_gsu"/>
</dbReference>
<dbReference type="GO" id="GO:0030121">
    <property type="term" value="C:AP-1 adaptor complex"/>
    <property type="evidence" value="ECO:0007669"/>
    <property type="project" value="InterPro"/>
</dbReference>
<keyword evidence="6 10" id="KW-0333">Golgi apparatus</keyword>
<dbReference type="InterPro" id="IPR008153">
    <property type="entry name" value="GAE_dom"/>
</dbReference>
<dbReference type="Gene3D" id="1.25.10.10">
    <property type="entry name" value="Leucine-rich Repeat Variant"/>
    <property type="match status" value="2"/>
</dbReference>
<dbReference type="Pfam" id="PF02883">
    <property type="entry name" value="Alpha_adaptinC2"/>
    <property type="match status" value="1"/>
</dbReference>
<proteinExistence type="inferred from homology"/>
<evidence type="ECO:0000313" key="14">
    <source>
        <dbReference type="Proteomes" id="UP000681967"/>
    </source>
</evidence>
<evidence type="ECO:0000256" key="5">
    <source>
        <dbReference type="ARBA" id="ARBA00022927"/>
    </source>
</evidence>
<evidence type="ECO:0000256" key="10">
    <source>
        <dbReference type="PIRNR" id="PIRNR037094"/>
    </source>
</evidence>
<evidence type="ECO:0000256" key="11">
    <source>
        <dbReference type="SAM" id="MobiDB-lite"/>
    </source>
</evidence>
<reference evidence="13" key="1">
    <citation type="submission" date="2021-02" db="EMBL/GenBank/DDBJ databases">
        <authorList>
            <person name="Nowell W R."/>
        </authorList>
    </citation>
    <scope>NUCLEOTIDE SEQUENCE</scope>
</reference>
<keyword evidence="7 10" id="KW-0472">Membrane</keyword>
<dbReference type="InterPro" id="IPR011989">
    <property type="entry name" value="ARM-like"/>
</dbReference>
<dbReference type="InterPro" id="IPR002553">
    <property type="entry name" value="Clathrin/coatomer_adapt-like_N"/>
</dbReference>
<dbReference type="GO" id="GO:0006886">
    <property type="term" value="P:intracellular protein transport"/>
    <property type="evidence" value="ECO:0007669"/>
    <property type="project" value="UniProtKB-UniRule"/>
</dbReference>
<dbReference type="InterPro" id="IPR013041">
    <property type="entry name" value="Clathrin_app_Ig-like_sf"/>
</dbReference>
<evidence type="ECO:0000256" key="6">
    <source>
        <dbReference type="ARBA" id="ARBA00023034"/>
    </source>
</evidence>
<keyword evidence="4 10" id="KW-0813">Transport</keyword>
<dbReference type="InterPro" id="IPR008152">
    <property type="entry name" value="Clathrin_a/b/g-adaptin_app_Ig"/>
</dbReference>
<comment type="caution">
    <text evidence="13">The sequence shown here is derived from an EMBL/GenBank/DDBJ whole genome shotgun (WGS) entry which is preliminary data.</text>
</comment>
<dbReference type="EMBL" id="CAJOBH010003876">
    <property type="protein sequence ID" value="CAF3969480.1"/>
    <property type="molecule type" value="Genomic_DNA"/>
</dbReference>
<evidence type="ECO:0000256" key="2">
    <source>
        <dbReference type="ARBA" id="ARBA00004555"/>
    </source>
</evidence>
<comment type="similarity">
    <text evidence="3 10">Belongs to the adaptor complexes large subunit family.</text>
</comment>
<evidence type="ECO:0000259" key="12">
    <source>
        <dbReference type="PROSITE" id="PS50180"/>
    </source>
</evidence>
<evidence type="ECO:0000256" key="1">
    <source>
        <dbReference type="ARBA" id="ARBA00004156"/>
    </source>
</evidence>
<protein>
    <recommendedName>
        <fullName evidence="10">AP-1 complex subunit gamma</fullName>
    </recommendedName>
</protein>
<organism evidence="13 14">
    <name type="scientific">Rotaria magnacalcarata</name>
    <dbReference type="NCBI Taxonomy" id="392030"/>
    <lineage>
        <taxon>Eukaryota</taxon>
        <taxon>Metazoa</taxon>
        <taxon>Spiralia</taxon>
        <taxon>Gnathifera</taxon>
        <taxon>Rotifera</taxon>
        <taxon>Eurotatoria</taxon>
        <taxon>Bdelloidea</taxon>
        <taxon>Philodinida</taxon>
        <taxon>Philodinidae</taxon>
        <taxon>Rotaria</taxon>
    </lineage>
</organism>